<feature type="signal peptide" evidence="2">
    <location>
        <begin position="1"/>
        <end position="17"/>
    </location>
</feature>
<keyword evidence="4" id="KW-1185">Reference proteome</keyword>
<dbReference type="AlphaFoldDB" id="A0AA36CVN3"/>
<feature type="compositionally biased region" description="Basic and acidic residues" evidence="1">
    <location>
        <begin position="26"/>
        <end position="49"/>
    </location>
</feature>
<reference evidence="3" key="1">
    <citation type="submission" date="2023-06" db="EMBL/GenBank/DDBJ databases">
        <authorList>
            <person name="Delattre M."/>
        </authorList>
    </citation>
    <scope>NUCLEOTIDE SEQUENCE</scope>
    <source>
        <strain evidence="3">AF72</strain>
    </source>
</reference>
<evidence type="ECO:0000256" key="2">
    <source>
        <dbReference type="SAM" id="SignalP"/>
    </source>
</evidence>
<name>A0AA36CVN3_9BILA</name>
<evidence type="ECO:0000313" key="4">
    <source>
        <dbReference type="Proteomes" id="UP001177023"/>
    </source>
</evidence>
<feature type="region of interest" description="Disordered" evidence="1">
    <location>
        <begin position="26"/>
        <end position="63"/>
    </location>
</feature>
<sequence>MLIKSFIACSILCIVTAKPTSTREATELALDEKGNSKFTSEDEPTHDSQDNASGAEPGVSPGLAGNLAVPTTLQLSTSQFGQSGPDPLAPKFNSRGAGKYMVFAFQQVNPVQQAPIVGIPLSTIQHYYNPHVGRSVSEPATPEPIPTFDATAYYPLVWKFPFSNIQLPAYTTTGHYAYTANLVKYYGTLPSQTSEKVQEANDASRRA</sequence>
<evidence type="ECO:0000313" key="3">
    <source>
        <dbReference type="EMBL" id="CAJ0576193.1"/>
    </source>
</evidence>
<keyword evidence="2" id="KW-0732">Signal</keyword>
<gene>
    <name evidence="3" type="ORF">MSPICULIGERA_LOCUS14492</name>
</gene>
<accession>A0AA36CVN3</accession>
<protein>
    <submittedName>
        <fullName evidence="3">Uncharacterized protein</fullName>
    </submittedName>
</protein>
<dbReference type="Proteomes" id="UP001177023">
    <property type="component" value="Unassembled WGS sequence"/>
</dbReference>
<organism evidence="3 4">
    <name type="scientific">Mesorhabditis spiculigera</name>
    <dbReference type="NCBI Taxonomy" id="96644"/>
    <lineage>
        <taxon>Eukaryota</taxon>
        <taxon>Metazoa</taxon>
        <taxon>Ecdysozoa</taxon>
        <taxon>Nematoda</taxon>
        <taxon>Chromadorea</taxon>
        <taxon>Rhabditida</taxon>
        <taxon>Rhabditina</taxon>
        <taxon>Rhabditomorpha</taxon>
        <taxon>Rhabditoidea</taxon>
        <taxon>Rhabditidae</taxon>
        <taxon>Mesorhabditinae</taxon>
        <taxon>Mesorhabditis</taxon>
    </lineage>
</organism>
<proteinExistence type="predicted"/>
<dbReference type="EMBL" id="CATQJA010002643">
    <property type="protein sequence ID" value="CAJ0576193.1"/>
    <property type="molecule type" value="Genomic_DNA"/>
</dbReference>
<comment type="caution">
    <text evidence="3">The sequence shown here is derived from an EMBL/GenBank/DDBJ whole genome shotgun (WGS) entry which is preliminary data.</text>
</comment>
<evidence type="ECO:0000256" key="1">
    <source>
        <dbReference type="SAM" id="MobiDB-lite"/>
    </source>
</evidence>
<feature type="non-terminal residue" evidence="3">
    <location>
        <position position="1"/>
    </location>
</feature>
<feature type="chain" id="PRO_5041382300" evidence="2">
    <location>
        <begin position="18"/>
        <end position="207"/>
    </location>
</feature>